<evidence type="ECO:0000256" key="1">
    <source>
        <dbReference type="SAM" id="MobiDB-lite"/>
    </source>
</evidence>
<gene>
    <name evidence="2" type="ORF">Prudu_004087</name>
</gene>
<name>A0A4Y1QUH7_PRUDU</name>
<dbReference type="EMBL" id="AP019297">
    <property type="protein sequence ID" value="BBG95520.1"/>
    <property type="molecule type" value="Genomic_DNA"/>
</dbReference>
<feature type="compositionally biased region" description="Polar residues" evidence="1">
    <location>
        <begin position="26"/>
        <end position="41"/>
    </location>
</feature>
<dbReference type="AlphaFoldDB" id="A0A4Y1QUH7"/>
<protein>
    <submittedName>
        <fullName evidence="2">Uncharacterized protein</fullName>
    </submittedName>
</protein>
<sequence>MVEFTLGRLNQTRRPTLPPIEPSYSHLKSQPAPRSQIQSTAHIPPRPGPQRTI</sequence>
<organism evidence="2">
    <name type="scientific">Prunus dulcis</name>
    <name type="common">Almond</name>
    <name type="synonym">Amygdalus dulcis</name>
    <dbReference type="NCBI Taxonomy" id="3755"/>
    <lineage>
        <taxon>Eukaryota</taxon>
        <taxon>Viridiplantae</taxon>
        <taxon>Streptophyta</taxon>
        <taxon>Embryophyta</taxon>
        <taxon>Tracheophyta</taxon>
        <taxon>Spermatophyta</taxon>
        <taxon>Magnoliopsida</taxon>
        <taxon>eudicotyledons</taxon>
        <taxon>Gunneridae</taxon>
        <taxon>Pentapetalae</taxon>
        <taxon>rosids</taxon>
        <taxon>fabids</taxon>
        <taxon>Rosales</taxon>
        <taxon>Rosaceae</taxon>
        <taxon>Amygdaloideae</taxon>
        <taxon>Amygdaleae</taxon>
        <taxon>Prunus</taxon>
    </lineage>
</organism>
<proteinExistence type="predicted"/>
<feature type="region of interest" description="Disordered" evidence="1">
    <location>
        <begin position="1"/>
        <end position="53"/>
    </location>
</feature>
<accession>A0A4Y1QUH7</accession>
<evidence type="ECO:0000313" key="2">
    <source>
        <dbReference type="EMBL" id="BBG95520.1"/>
    </source>
</evidence>
<feature type="compositionally biased region" description="Pro residues" evidence="1">
    <location>
        <begin position="44"/>
        <end position="53"/>
    </location>
</feature>
<reference evidence="2" key="1">
    <citation type="journal article" date="2019" name="Science">
        <title>Mutation of a bHLH transcription factor allowed almond domestication.</title>
        <authorList>
            <person name="Sanchez-Perez R."/>
            <person name="Pavan S."/>
            <person name="Mazzeo R."/>
            <person name="Moldovan C."/>
            <person name="Aiese Cigliano R."/>
            <person name="Del Cueto J."/>
            <person name="Ricciardi F."/>
            <person name="Lotti C."/>
            <person name="Ricciardi L."/>
            <person name="Dicenta F."/>
            <person name="Lopez-Marques R.L."/>
            <person name="Lindberg Moller B."/>
        </authorList>
    </citation>
    <scope>NUCLEOTIDE SEQUENCE</scope>
</reference>